<dbReference type="InterPro" id="IPR022441">
    <property type="entry name" value="Para_beta_helix_rpt-2"/>
</dbReference>
<dbReference type="SMART" id="SM00722">
    <property type="entry name" value="CASH"/>
    <property type="match status" value="3"/>
</dbReference>
<gene>
    <name evidence="5" type="ORF">MSIBF_A1980019</name>
</gene>
<dbReference type="Pfam" id="PF13229">
    <property type="entry name" value="Beta_helix"/>
    <property type="match status" value="1"/>
</dbReference>
<name>A0A098E9F2_9ZZZZ</name>
<feature type="domain" description="Carbohydrate-binding/sugar hydrolysis" evidence="4">
    <location>
        <begin position="254"/>
        <end position="374"/>
    </location>
</feature>
<dbReference type="SMART" id="SM00710">
    <property type="entry name" value="PbH1"/>
    <property type="match status" value="22"/>
</dbReference>
<dbReference type="Pfam" id="PF05048">
    <property type="entry name" value="NosD"/>
    <property type="match status" value="3"/>
</dbReference>
<dbReference type="InterPro" id="IPR012334">
    <property type="entry name" value="Pectin_lyas_fold"/>
</dbReference>
<evidence type="ECO:0000256" key="3">
    <source>
        <dbReference type="ARBA" id="ARBA00022786"/>
    </source>
</evidence>
<accession>A0A098E9F2</accession>
<dbReference type="InterPro" id="IPR051550">
    <property type="entry name" value="SCF-Subunits/Alg-Epimerases"/>
</dbReference>
<keyword evidence="3" id="KW-0833">Ubl conjugation pathway</keyword>
<feature type="domain" description="Carbohydrate-binding/sugar hydrolysis" evidence="4">
    <location>
        <begin position="652"/>
        <end position="801"/>
    </location>
</feature>
<keyword evidence="2" id="KW-0677">Repeat</keyword>
<dbReference type="InterPro" id="IPR006633">
    <property type="entry name" value="Carb-bd_sugar_hydrolysis-dom"/>
</dbReference>
<dbReference type="InterPro" id="IPR006626">
    <property type="entry name" value="PbH1"/>
</dbReference>
<dbReference type="InterPro" id="IPR007742">
    <property type="entry name" value="NosD_dom"/>
</dbReference>
<feature type="domain" description="Carbohydrate-binding/sugar hydrolysis" evidence="4">
    <location>
        <begin position="74"/>
        <end position="234"/>
    </location>
</feature>
<dbReference type="PANTHER" id="PTHR22990">
    <property type="entry name" value="F-BOX ONLY PROTEIN"/>
    <property type="match status" value="1"/>
</dbReference>
<reference evidence="5" key="1">
    <citation type="submission" date="2014-09" db="EMBL/GenBank/DDBJ databases">
        <authorList>
            <person name="Probst J Alexander"/>
        </authorList>
    </citation>
    <scope>NUCLEOTIDE SEQUENCE</scope>
</reference>
<dbReference type="NCBIfam" id="TIGR03804">
    <property type="entry name" value="para_beta_helix"/>
    <property type="match status" value="7"/>
</dbReference>
<dbReference type="AlphaFoldDB" id="A0A098E9F2"/>
<evidence type="ECO:0000259" key="4">
    <source>
        <dbReference type="SMART" id="SM00722"/>
    </source>
</evidence>
<protein>
    <recommendedName>
        <fullName evidence="4">Carbohydrate-binding/sugar hydrolysis domain-containing protein</fullName>
    </recommendedName>
</protein>
<dbReference type="Gene3D" id="2.160.20.10">
    <property type="entry name" value="Single-stranded right-handed beta-helix, Pectin lyase-like"/>
    <property type="match status" value="4"/>
</dbReference>
<organism evidence="5">
    <name type="scientific">groundwater metagenome</name>
    <dbReference type="NCBI Taxonomy" id="717931"/>
    <lineage>
        <taxon>unclassified sequences</taxon>
        <taxon>metagenomes</taxon>
        <taxon>ecological metagenomes</taxon>
    </lineage>
</organism>
<evidence type="ECO:0000256" key="2">
    <source>
        <dbReference type="ARBA" id="ARBA00022737"/>
    </source>
</evidence>
<comment type="pathway">
    <text evidence="1">Protein modification; protein ubiquitination.</text>
</comment>
<dbReference type="PANTHER" id="PTHR22990:SF15">
    <property type="entry name" value="F-BOX ONLY PROTEIN 10"/>
    <property type="match status" value="1"/>
</dbReference>
<dbReference type="SUPFAM" id="SSF51126">
    <property type="entry name" value="Pectin lyase-like"/>
    <property type="match status" value="4"/>
</dbReference>
<dbReference type="InterPro" id="IPR039448">
    <property type="entry name" value="Beta_helix"/>
</dbReference>
<evidence type="ECO:0000256" key="1">
    <source>
        <dbReference type="ARBA" id="ARBA00004906"/>
    </source>
</evidence>
<dbReference type="EMBL" id="CCXY01000110">
    <property type="protein sequence ID" value="CEG12151.1"/>
    <property type="molecule type" value="Genomic_DNA"/>
</dbReference>
<evidence type="ECO:0000313" key="5">
    <source>
        <dbReference type="EMBL" id="CEG12151.1"/>
    </source>
</evidence>
<sequence length="836" mass="92748">MKKIIVLIFLLALISGNVNACDVYCSTCEDCSSKINLASSWQTICLNASITNYTGTCINPSSFNNKIFDCQENIITGNAFYVSQGASMPAPTYGIFLNNNQNTTIRNCIISGFGNGIALDSSLNDTLINSTTYSNDKGIVLKNSPNNFLRNNTMFNNNYNFNIFNDFYQDIDTSNSVDGNAMYYWTNEKNAPANCKNAEINEINNAGFVALISCDNITVKNLNLHNNSHGILLVNTTNSKILNNTINATFGETYINGAGIYLSSSQNNFVMNNILSSNKYGISLDSSFGNRINSNTINLSENGIYLSSSNDNNITNNTINLNENGMYLSSSSYNILTNNTADSNGYGISLYSSLNNNLTNNTITSSTSVGINILNSHSNKILENKILENTKGIMLSTFSFIGTLKNINNTIERNEILYNNIGISSRDSDSIINSNVVCENDFDFNSSNWESSLGHNNTCNNPDGWNDTNKIFGCTNTCKIDCNCSSYNQCMKKLNNSNCPIVTLLKDITLYFSPISFNNKTFDCQGHKIIGNGNNDKRNIGIKDIRESIIKNCIINNFTYGIYLNNNFNTIVNNTLSSNNYGIYLSRSSSNTIINNTIKENSEFDFYIDFYWEPLVGHPQPNYSSEYCNNVLENNIGSGNTPIKFFNHSVNLSNEIVSELILCNADNSNINNVTIAGSNILKNNELFIFLTENSNFTNINSSNNKHGVYIEKSLNNVLTNITTNLNNNYGIYLKNSLNNIISNSKTNLNSNGIFLQTSSNNTIINSTANSNKEYGISIYDSSNNILTNNTANSNIYGIYLYSSPNNTMKNNTMKNNTYNFNINGFEGFISNFYLGY</sequence>
<dbReference type="InterPro" id="IPR011050">
    <property type="entry name" value="Pectin_lyase_fold/virulence"/>
</dbReference>
<proteinExistence type="predicted"/>